<accession>A0A0D3GD44</accession>
<keyword evidence="3" id="KW-1185">Reference proteome</keyword>
<sequence length="129" mass="13749">MDEREASAAKSSVQLSELPDPETSRICMEETKQLVADMQGIIEAALLVFVDAGCSPVPVDEIHEMIRHMREVGCPAVRRSLDQIRRDTDALLAAAAALDLDNGGSGAGGGDEGIGLRQQQNAAQPQPRL</sequence>
<dbReference type="Gramene" id="OBART06G04040.1">
    <property type="protein sequence ID" value="OBART06G04040.1"/>
    <property type="gene ID" value="OBART06G04040"/>
</dbReference>
<dbReference type="PaxDb" id="65489-OBART06G04040.1"/>
<name>A0A0D3GD44_9ORYZ</name>
<evidence type="ECO:0000256" key="1">
    <source>
        <dbReference type="SAM" id="MobiDB-lite"/>
    </source>
</evidence>
<proteinExistence type="predicted"/>
<dbReference type="AlphaFoldDB" id="A0A0D3GD44"/>
<feature type="compositionally biased region" description="Low complexity" evidence="1">
    <location>
        <begin position="115"/>
        <end position="129"/>
    </location>
</feature>
<organism evidence="2">
    <name type="scientific">Oryza barthii</name>
    <dbReference type="NCBI Taxonomy" id="65489"/>
    <lineage>
        <taxon>Eukaryota</taxon>
        <taxon>Viridiplantae</taxon>
        <taxon>Streptophyta</taxon>
        <taxon>Embryophyta</taxon>
        <taxon>Tracheophyta</taxon>
        <taxon>Spermatophyta</taxon>
        <taxon>Magnoliopsida</taxon>
        <taxon>Liliopsida</taxon>
        <taxon>Poales</taxon>
        <taxon>Poaceae</taxon>
        <taxon>BOP clade</taxon>
        <taxon>Oryzoideae</taxon>
        <taxon>Oryzeae</taxon>
        <taxon>Oryzinae</taxon>
        <taxon>Oryza</taxon>
    </lineage>
</organism>
<dbReference type="Proteomes" id="UP000026960">
    <property type="component" value="Chromosome 6"/>
</dbReference>
<evidence type="ECO:0000313" key="2">
    <source>
        <dbReference type="EnsemblPlants" id="OBART06G04040.1"/>
    </source>
</evidence>
<feature type="compositionally biased region" description="Gly residues" evidence="1">
    <location>
        <begin position="103"/>
        <end position="113"/>
    </location>
</feature>
<dbReference type="HOGENOM" id="CLU_132891_1_0_1"/>
<feature type="region of interest" description="Disordered" evidence="1">
    <location>
        <begin position="1"/>
        <end position="23"/>
    </location>
</feature>
<protein>
    <submittedName>
        <fullName evidence="2">Uncharacterized protein</fullName>
    </submittedName>
</protein>
<reference evidence="2" key="2">
    <citation type="submission" date="2015-03" db="UniProtKB">
        <authorList>
            <consortium name="EnsemblPlants"/>
        </authorList>
    </citation>
    <scope>IDENTIFICATION</scope>
</reference>
<reference evidence="2" key="1">
    <citation type="journal article" date="2009" name="Rice">
        <title>De Novo Next Generation Sequencing of Plant Genomes.</title>
        <authorList>
            <person name="Rounsley S."/>
            <person name="Marri P.R."/>
            <person name="Yu Y."/>
            <person name="He R."/>
            <person name="Sisneros N."/>
            <person name="Goicoechea J.L."/>
            <person name="Lee S.J."/>
            <person name="Angelova A."/>
            <person name="Kudrna D."/>
            <person name="Luo M."/>
            <person name="Affourtit J."/>
            <person name="Desany B."/>
            <person name="Knight J."/>
            <person name="Niazi F."/>
            <person name="Egholm M."/>
            <person name="Wing R.A."/>
        </authorList>
    </citation>
    <scope>NUCLEOTIDE SEQUENCE [LARGE SCALE GENOMIC DNA]</scope>
    <source>
        <strain evidence="2">cv. IRGC 105608</strain>
    </source>
</reference>
<evidence type="ECO:0000313" key="3">
    <source>
        <dbReference type="Proteomes" id="UP000026960"/>
    </source>
</evidence>
<dbReference type="EnsemblPlants" id="OBART06G04040.1">
    <property type="protein sequence ID" value="OBART06G04040.1"/>
    <property type="gene ID" value="OBART06G04040"/>
</dbReference>
<feature type="region of interest" description="Disordered" evidence="1">
    <location>
        <begin position="100"/>
        <end position="129"/>
    </location>
</feature>